<proteinExistence type="predicted"/>
<gene>
    <name evidence="1" type="ORF">ACFY05_32840</name>
</gene>
<comment type="caution">
    <text evidence="1">The sequence shown here is derived from an EMBL/GenBank/DDBJ whole genome shotgun (WGS) entry which is preliminary data.</text>
</comment>
<dbReference type="Proteomes" id="UP001602119">
    <property type="component" value="Unassembled WGS sequence"/>
</dbReference>
<keyword evidence="2" id="KW-1185">Reference proteome</keyword>
<dbReference type="EMBL" id="JBIAXI010000024">
    <property type="protein sequence ID" value="MFF4777625.1"/>
    <property type="molecule type" value="Genomic_DNA"/>
</dbReference>
<evidence type="ECO:0000313" key="1">
    <source>
        <dbReference type="EMBL" id="MFF4777625.1"/>
    </source>
</evidence>
<reference evidence="1 2" key="1">
    <citation type="submission" date="2024-10" db="EMBL/GenBank/DDBJ databases">
        <title>The Natural Products Discovery Center: Release of the First 8490 Sequenced Strains for Exploring Actinobacteria Biosynthetic Diversity.</title>
        <authorList>
            <person name="Kalkreuter E."/>
            <person name="Kautsar S.A."/>
            <person name="Yang D."/>
            <person name="Bader C.D."/>
            <person name="Teijaro C.N."/>
            <person name="Fluegel L."/>
            <person name="Davis C.M."/>
            <person name="Simpson J.R."/>
            <person name="Lauterbach L."/>
            <person name="Steele A.D."/>
            <person name="Gui C."/>
            <person name="Meng S."/>
            <person name="Li G."/>
            <person name="Viehrig K."/>
            <person name="Ye F."/>
            <person name="Su P."/>
            <person name="Kiefer A.F."/>
            <person name="Nichols A."/>
            <person name="Cepeda A.J."/>
            <person name="Yan W."/>
            <person name="Fan B."/>
            <person name="Jiang Y."/>
            <person name="Adhikari A."/>
            <person name="Zheng C.-J."/>
            <person name="Schuster L."/>
            <person name="Cowan T.M."/>
            <person name="Smanski M.J."/>
            <person name="Chevrette M.G."/>
            <person name="De Carvalho L.P.S."/>
            <person name="Shen B."/>
        </authorList>
    </citation>
    <scope>NUCLEOTIDE SEQUENCE [LARGE SCALE GENOMIC DNA]</scope>
    <source>
        <strain evidence="1 2">NPDC001281</strain>
    </source>
</reference>
<name>A0ABW6VEF9_MICFU</name>
<protein>
    <submittedName>
        <fullName evidence="1">Uncharacterized protein</fullName>
    </submittedName>
</protein>
<organism evidence="1 2">
    <name type="scientific">Microtetraspora fusca</name>
    <dbReference type="NCBI Taxonomy" id="1997"/>
    <lineage>
        <taxon>Bacteria</taxon>
        <taxon>Bacillati</taxon>
        <taxon>Actinomycetota</taxon>
        <taxon>Actinomycetes</taxon>
        <taxon>Streptosporangiales</taxon>
        <taxon>Streptosporangiaceae</taxon>
        <taxon>Microtetraspora</taxon>
    </lineage>
</organism>
<evidence type="ECO:0000313" key="2">
    <source>
        <dbReference type="Proteomes" id="UP001602119"/>
    </source>
</evidence>
<dbReference type="RefSeq" id="WP_387346129.1">
    <property type="nucleotide sequence ID" value="NZ_JBIAXI010000024.1"/>
</dbReference>
<sequence length="116" mass="12343">MPAAIWAIVFEQGVTWRAVLHVKDAAGPLDLTGYTARLQIRESLNSPAPLLSLTSAPGGGITIDGPAGKLAITVTDETTAAFTWCYGIYDLEIESPSGDVTRLLKGEVSVDREVTR</sequence>
<accession>A0ABW6VEF9</accession>